<proteinExistence type="predicted"/>
<dbReference type="EMBL" id="JAHQIW010004399">
    <property type="protein sequence ID" value="KAJ1362221.1"/>
    <property type="molecule type" value="Genomic_DNA"/>
</dbReference>
<sequence length="87" mass="9670">IALISCFLFGVFNGGVCLCGEIRLLWDPYTPTFYYTRPALIGRHRRAIARAAFAVGGICVAERECLRLRSHEPFILTIRDATAIVAV</sequence>
<accession>A0AAD5N7A9</accession>
<dbReference type="AlphaFoldDB" id="A0AAD5N7A9"/>
<name>A0AAD5N7A9_PARTN</name>
<reference evidence="1" key="1">
    <citation type="submission" date="2021-06" db="EMBL/GenBank/DDBJ databases">
        <title>Parelaphostrongylus tenuis whole genome reference sequence.</title>
        <authorList>
            <person name="Garwood T.J."/>
            <person name="Larsen P.A."/>
            <person name="Fountain-Jones N.M."/>
            <person name="Garbe J.R."/>
            <person name="Macchietto M.G."/>
            <person name="Kania S.A."/>
            <person name="Gerhold R.W."/>
            <person name="Richards J.E."/>
            <person name="Wolf T.M."/>
        </authorList>
    </citation>
    <scope>NUCLEOTIDE SEQUENCE</scope>
    <source>
        <strain evidence="1">MNPRO001-30</strain>
        <tissue evidence="1">Meninges</tissue>
    </source>
</reference>
<protein>
    <submittedName>
        <fullName evidence="1">Uncharacterized protein</fullName>
    </submittedName>
</protein>
<organism evidence="1 2">
    <name type="scientific">Parelaphostrongylus tenuis</name>
    <name type="common">Meningeal worm</name>
    <dbReference type="NCBI Taxonomy" id="148309"/>
    <lineage>
        <taxon>Eukaryota</taxon>
        <taxon>Metazoa</taxon>
        <taxon>Ecdysozoa</taxon>
        <taxon>Nematoda</taxon>
        <taxon>Chromadorea</taxon>
        <taxon>Rhabditida</taxon>
        <taxon>Rhabditina</taxon>
        <taxon>Rhabditomorpha</taxon>
        <taxon>Strongyloidea</taxon>
        <taxon>Metastrongylidae</taxon>
        <taxon>Parelaphostrongylus</taxon>
    </lineage>
</organism>
<comment type="caution">
    <text evidence="1">The sequence shown here is derived from an EMBL/GenBank/DDBJ whole genome shotgun (WGS) entry which is preliminary data.</text>
</comment>
<keyword evidence="2" id="KW-1185">Reference proteome</keyword>
<evidence type="ECO:0000313" key="2">
    <source>
        <dbReference type="Proteomes" id="UP001196413"/>
    </source>
</evidence>
<gene>
    <name evidence="1" type="ORF">KIN20_021706</name>
</gene>
<feature type="non-terminal residue" evidence="1">
    <location>
        <position position="1"/>
    </location>
</feature>
<evidence type="ECO:0000313" key="1">
    <source>
        <dbReference type="EMBL" id="KAJ1362221.1"/>
    </source>
</evidence>
<dbReference type="Proteomes" id="UP001196413">
    <property type="component" value="Unassembled WGS sequence"/>
</dbReference>